<dbReference type="PANTHER" id="PTHR30055">
    <property type="entry name" value="HTH-TYPE TRANSCRIPTIONAL REGULATOR RUTR"/>
    <property type="match status" value="1"/>
</dbReference>
<dbReference type="EMBL" id="SSHM01000001">
    <property type="protein sequence ID" value="THC81434.1"/>
    <property type="molecule type" value="Genomic_DNA"/>
</dbReference>
<evidence type="ECO:0000256" key="2">
    <source>
        <dbReference type="ARBA" id="ARBA00023015"/>
    </source>
</evidence>
<evidence type="ECO:0000256" key="5">
    <source>
        <dbReference type="PROSITE-ProRule" id="PRU00335"/>
    </source>
</evidence>
<dbReference type="Proteomes" id="UP000307517">
    <property type="component" value="Unassembled WGS sequence"/>
</dbReference>
<dbReference type="RefSeq" id="WP_005690237.1">
    <property type="nucleotide sequence ID" value="NZ_CABFNI010000003.1"/>
</dbReference>
<dbReference type="InterPro" id="IPR036271">
    <property type="entry name" value="Tet_transcr_reg_TetR-rel_C_sf"/>
</dbReference>
<dbReference type="InterPro" id="IPR004111">
    <property type="entry name" value="Repressor_TetR_C"/>
</dbReference>
<dbReference type="Proteomes" id="UP000552935">
    <property type="component" value="Unassembled WGS sequence"/>
</dbReference>
<dbReference type="PANTHER" id="PTHR30055:SF151">
    <property type="entry name" value="TRANSCRIPTIONAL REGULATORY PROTEIN"/>
    <property type="match status" value="1"/>
</dbReference>
<dbReference type="InterPro" id="IPR050109">
    <property type="entry name" value="HTH-type_TetR-like_transc_reg"/>
</dbReference>
<dbReference type="Gene3D" id="1.10.357.10">
    <property type="entry name" value="Tetracycline Repressor, domain 2"/>
    <property type="match status" value="1"/>
</dbReference>
<dbReference type="GO" id="GO:0003700">
    <property type="term" value="F:DNA-binding transcription factor activity"/>
    <property type="evidence" value="ECO:0007669"/>
    <property type="project" value="TreeGrafter"/>
</dbReference>
<evidence type="ECO:0000256" key="1">
    <source>
        <dbReference type="ARBA" id="ARBA00022491"/>
    </source>
</evidence>
<evidence type="ECO:0000259" key="6">
    <source>
        <dbReference type="PROSITE" id="PS50977"/>
    </source>
</evidence>
<feature type="DNA-binding region" description="H-T-H motif" evidence="5">
    <location>
        <begin position="33"/>
        <end position="52"/>
    </location>
</feature>
<accession>A0A508YIV9</accession>
<keyword evidence="1" id="KW-0678">Repressor</keyword>
<keyword evidence="3 5" id="KW-0238">DNA-binding</keyword>
<evidence type="ECO:0000313" key="8">
    <source>
        <dbReference type="EMBL" id="THC81434.1"/>
    </source>
</evidence>
<dbReference type="Pfam" id="PF02909">
    <property type="entry name" value="TetR_C_1"/>
    <property type="match status" value="1"/>
</dbReference>
<dbReference type="AlphaFoldDB" id="A0A508YIV9"/>
<evidence type="ECO:0000313" key="7">
    <source>
        <dbReference type="EMBL" id="NZA03886.1"/>
    </source>
</evidence>
<reference evidence="7 10" key="2">
    <citation type="submission" date="2020-07" db="EMBL/GenBank/DDBJ databases">
        <title>Organ Donor 1.</title>
        <authorList>
            <person name="Marsh A.J."/>
            <person name="Azcarate-Peril M.A."/>
        </authorList>
    </citation>
    <scope>NUCLEOTIDE SEQUENCE [LARGE SCALE GENOMIC DNA]</scope>
    <source>
        <strain evidence="7 10">AMC0712</strain>
    </source>
</reference>
<gene>
    <name evidence="8" type="ORF">E6L36_14320</name>
    <name evidence="7" type="ORF">H0N82_01830</name>
</gene>
<dbReference type="SUPFAM" id="SSF48498">
    <property type="entry name" value="Tetracyclin repressor-like, C-terminal domain"/>
    <property type="match status" value="1"/>
</dbReference>
<reference evidence="8 9" key="1">
    <citation type="submission" date="2019-04" db="EMBL/GenBank/DDBJ databases">
        <title>Genome Announcement to Ensure Probiotic Safety of Lactobacillus rhamnosus UBLR-58.</title>
        <authorList>
            <person name="Sulthana A."/>
            <person name="Lakshmi S.G."/>
            <person name="Madempudi R.S."/>
        </authorList>
    </citation>
    <scope>NUCLEOTIDE SEQUENCE [LARGE SCALE GENOMIC DNA]</scope>
    <source>
        <strain evidence="8 9">UBLR-58</strain>
    </source>
</reference>
<protein>
    <submittedName>
        <fullName evidence="7">TetR/AcrR family transcriptional regulator</fullName>
    </submittedName>
</protein>
<name>A0A508YIV9_LACRH</name>
<dbReference type="InterPro" id="IPR003012">
    <property type="entry name" value="Tet_transcr_reg_TetR"/>
</dbReference>
<sequence>MKPVKPTKPTLSHAYILQVALGLLDREDLQKFSMRKLGQEMAVSPMAVYRYFPNQEALFDGVVEMLWRSVLTIDPATADEPWQQQIIHLMTRLRQTLLAHPHVLPLISSRPLATRSEFALVDKILTAWTKKGFKIQSTTVFLINSLTAYTVGFVWTEAVNPQTVDNSESQGQVTPRHPSKTLQTFMQPIENQKFTDDEQFLMGIHAILTGWGK</sequence>
<keyword evidence="2" id="KW-0805">Transcription regulation</keyword>
<evidence type="ECO:0000256" key="3">
    <source>
        <dbReference type="ARBA" id="ARBA00023125"/>
    </source>
</evidence>
<dbReference type="GO" id="GO:0045892">
    <property type="term" value="P:negative regulation of DNA-templated transcription"/>
    <property type="evidence" value="ECO:0007669"/>
    <property type="project" value="InterPro"/>
</dbReference>
<feature type="domain" description="HTH tetR-type" evidence="6">
    <location>
        <begin position="10"/>
        <end position="70"/>
    </location>
</feature>
<evidence type="ECO:0000256" key="4">
    <source>
        <dbReference type="ARBA" id="ARBA00023163"/>
    </source>
</evidence>
<dbReference type="EMBL" id="JACCKI010000001">
    <property type="protein sequence ID" value="NZA03886.1"/>
    <property type="molecule type" value="Genomic_DNA"/>
</dbReference>
<dbReference type="GO" id="GO:0000976">
    <property type="term" value="F:transcription cis-regulatory region binding"/>
    <property type="evidence" value="ECO:0007669"/>
    <property type="project" value="TreeGrafter"/>
</dbReference>
<dbReference type="Pfam" id="PF00440">
    <property type="entry name" value="TetR_N"/>
    <property type="match status" value="1"/>
</dbReference>
<dbReference type="InterPro" id="IPR001647">
    <property type="entry name" value="HTH_TetR"/>
</dbReference>
<dbReference type="SUPFAM" id="SSF46689">
    <property type="entry name" value="Homeodomain-like"/>
    <property type="match status" value="1"/>
</dbReference>
<proteinExistence type="predicted"/>
<dbReference type="InterPro" id="IPR009057">
    <property type="entry name" value="Homeodomain-like_sf"/>
</dbReference>
<organism evidence="7 10">
    <name type="scientific">Lacticaseibacillus rhamnosus</name>
    <name type="common">Lactobacillus rhamnosus</name>
    <dbReference type="NCBI Taxonomy" id="47715"/>
    <lineage>
        <taxon>Bacteria</taxon>
        <taxon>Bacillati</taxon>
        <taxon>Bacillota</taxon>
        <taxon>Bacilli</taxon>
        <taxon>Lactobacillales</taxon>
        <taxon>Lactobacillaceae</taxon>
        <taxon>Lacticaseibacillus</taxon>
    </lineage>
</organism>
<evidence type="ECO:0000313" key="10">
    <source>
        <dbReference type="Proteomes" id="UP000552935"/>
    </source>
</evidence>
<comment type="caution">
    <text evidence="7">The sequence shown here is derived from an EMBL/GenBank/DDBJ whole genome shotgun (WGS) entry which is preliminary data.</text>
</comment>
<dbReference type="GO" id="GO:0046677">
    <property type="term" value="P:response to antibiotic"/>
    <property type="evidence" value="ECO:0007669"/>
    <property type="project" value="InterPro"/>
</dbReference>
<dbReference type="PROSITE" id="PS50977">
    <property type="entry name" value="HTH_TETR_2"/>
    <property type="match status" value="1"/>
</dbReference>
<dbReference type="PRINTS" id="PR00400">
    <property type="entry name" value="TETREPRESSOR"/>
</dbReference>
<evidence type="ECO:0000313" key="9">
    <source>
        <dbReference type="Proteomes" id="UP000307517"/>
    </source>
</evidence>
<keyword evidence="4" id="KW-0804">Transcription</keyword>